<comment type="pathway">
    <text evidence="4 16">Cofactor biosynthesis; coenzyme A biosynthesis; CoA from (R)-pantothenate: step 1/5.</text>
</comment>
<dbReference type="GO" id="GO:0046872">
    <property type="term" value="F:metal ion binding"/>
    <property type="evidence" value="ECO:0007669"/>
    <property type="project" value="UniProtKB-KW"/>
</dbReference>
<comment type="catalytic activity">
    <reaction evidence="1 16">
        <text>(R)-pantothenate + ATP = (R)-4'-phosphopantothenate + ADP + H(+)</text>
        <dbReference type="Rhea" id="RHEA:16373"/>
        <dbReference type="ChEBI" id="CHEBI:10986"/>
        <dbReference type="ChEBI" id="CHEBI:15378"/>
        <dbReference type="ChEBI" id="CHEBI:29032"/>
        <dbReference type="ChEBI" id="CHEBI:30616"/>
        <dbReference type="ChEBI" id="CHEBI:456216"/>
        <dbReference type="EC" id="2.7.1.33"/>
    </reaction>
</comment>
<name>A0A5D8QIW4_9THEO</name>
<evidence type="ECO:0000256" key="14">
    <source>
        <dbReference type="ARBA" id="ARBA00038036"/>
    </source>
</evidence>
<evidence type="ECO:0000256" key="1">
    <source>
        <dbReference type="ARBA" id="ARBA00001206"/>
    </source>
</evidence>
<evidence type="ECO:0000313" key="18">
    <source>
        <dbReference type="Proteomes" id="UP000322976"/>
    </source>
</evidence>
<evidence type="ECO:0000256" key="13">
    <source>
        <dbReference type="ARBA" id="ARBA00022993"/>
    </source>
</evidence>
<dbReference type="Gene3D" id="3.30.420.40">
    <property type="match status" value="2"/>
</dbReference>
<keyword evidence="9 16" id="KW-0547">Nucleotide-binding</keyword>
<dbReference type="GO" id="GO:0004594">
    <property type="term" value="F:pantothenate kinase activity"/>
    <property type="evidence" value="ECO:0007669"/>
    <property type="project" value="UniProtKB-UniRule"/>
</dbReference>
<dbReference type="NCBIfam" id="NF009855">
    <property type="entry name" value="PRK13321.1"/>
    <property type="match status" value="1"/>
</dbReference>
<evidence type="ECO:0000256" key="15">
    <source>
        <dbReference type="ARBA" id="ARBA00040883"/>
    </source>
</evidence>
<evidence type="ECO:0000256" key="6">
    <source>
        <dbReference type="ARBA" id="ARBA00012102"/>
    </source>
</evidence>
<evidence type="ECO:0000256" key="5">
    <source>
        <dbReference type="ARBA" id="ARBA00011738"/>
    </source>
</evidence>
<feature type="binding site" evidence="16">
    <location>
        <begin position="6"/>
        <end position="13"/>
    </location>
    <ligand>
        <name>ATP</name>
        <dbReference type="ChEBI" id="CHEBI:30616"/>
    </ligand>
</feature>
<keyword evidence="18" id="KW-1185">Reference proteome</keyword>
<accession>A0A5D8QIW4</accession>
<dbReference type="PANTHER" id="PTHR34265">
    <property type="entry name" value="TYPE III PANTOTHENATE KINASE"/>
    <property type="match status" value="1"/>
</dbReference>
<dbReference type="HAMAP" id="MF_01274">
    <property type="entry name" value="Pantothen_kinase_3"/>
    <property type="match status" value="1"/>
</dbReference>
<keyword evidence="10 16" id="KW-0418">Kinase</keyword>
<evidence type="ECO:0000256" key="12">
    <source>
        <dbReference type="ARBA" id="ARBA00022958"/>
    </source>
</evidence>
<keyword evidence="11 16" id="KW-0067">ATP-binding</keyword>
<reference evidence="17 18" key="1">
    <citation type="submission" date="2019-08" db="EMBL/GenBank/DDBJ databases">
        <title>Calorimonas adulescens gen. nov., sp. nov., an anaerobic thermophilic bacterium from Sakhalin hot spring.</title>
        <authorList>
            <person name="Khomyakova M.A."/>
            <person name="Merkel A.Y."/>
            <person name="Novikov A."/>
            <person name="Bonch-Osmolovskaya E.A."/>
            <person name="Slobodkin A.I."/>
        </authorList>
    </citation>
    <scope>NUCLEOTIDE SEQUENCE [LARGE SCALE GENOMIC DNA]</scope>
    <source>
        <strain evidence="17 18">A05MB</strain>
    </source>
</reference>
<dbReference type="SUPFAM" id="SSF53067">
    <property type="entry name" value="Actin-like ATPase domain"/>
    <property type="match status" value="2"/>
</dbReference>
<dbReference type="InterPro" id="IPR004619">
    <property type="entry name" value="Type_III_PanK"/>
</dbReference>
<keyword evidence="13 16" id="KW-0173">Coenzyme A biosynthesis</keyword>
<dbReference type="Pfam" id="PF03309">
    <property type="entry name" value="Pan_kinase"/>
    <property type="match status" value="1"/>
</dbReference>
<dbReference type="GO" id="GO:0005737">
    <property type="term" value="C:cytoplasm"/>
    <property type="evidence" value="ECO:0007669"/>
    <property type="project" value="UniProtKB-SubCell"/>
</dbReference>
<evidence type="ECO:0000313" key="17">
    <source>
        <dbReference type="EMBL" id="TZE83228.1"/>
    </source>
</evidence>
<feature type="binding site" evidence="16">
    <location>
        <position position="100"/>
    </location>
    <ligand>
        <name>substrate</name>
    </ligand>
</feature>
<comment type="similarity">
    <text evidence="14 16">Belongs to the type III pantothenate kinase family.</text>
</comment>
<comment type="subcellular location">
    <subcellularLocation>
        <location evidence="3 16">Cytoplasm</location>
    </subcellularLocation>
</comment>
<feature type="binding site" evidence="16">
    <location>
        <begin position="107"/>
        <end position="110"/>
    </location>
    <ligand>
        <name>substrate</name>
    </ligand>
</feature>
<dbReference type="Proteomes" id="UP000322976">
    <property type="component" value="Unassembled WGS sequence"/>
</dbReference>
<keyword evidence="16" id="KW-0479">Metal-binding</keyword>
<dbReference type="EC" id="2.7.1.33" evidence="6 16"/>
<feature type="active site" description="Proton acceptor" evidence="16">
    <location>
        <position position="109"/>
    </location>
</feature>
<dbReference type="InterPro" id="IPR043129">
    <property type="entry name" value="ATPase_NBD"/>
</dbReference>
<feature type="binding site" evidence="16">
    <location>
        <position position="132"/>
    </location>
    <ligand>
        <name>ATP</name>
        <dbReference type="ChEBI" id="CHEBI:30616"/>
    </ligand>
</feature>
<keyword evidence="7 16" id="KW-0963">Cytoplasm</keyword>
<keyword evidence="12 16" id="KW-0630">Potassium</keyword>
<comment type="subunit">
    <text evidence="5 16">Homodimer.</text>
</comment>
<feature type="binding site" evidence="16">
    <location>
        <position position="129"/>
    </location>
    <ligand>
        <name>K(+)</name>
        <dbReference type="ChEBI" id="CHEBI:29103"/>
    </ligand>
</feature>
<dbReference type="RefSeq" id="WP_149544418.1">
    <property type="nucleotide sequence ID" value="NZ_VTPS01000002.1"/>
</dbReference>
<evidence type="ECO:0000256" key="3">
    <source>
        <dbReference type="ARBA" id="ARBA00004496"/>
    </source>
</evidence>
<evidence type="ECO:0000256" key="16">
    <source>
        <dbReference type="HAMAP-Rule" id="MF_01274"/>
    </source>
</evidence>
<comment type="cofactor">
    <cofactor evidence="2">
        <name>K(+)</name>
        <dbReference type="ChEBI" id="CHEBI:29103"/>
    </cofactor>
</comment>
<dbReference type="GO" id="GO:0015937">
    <property type="term" value="P:coenzyme A biosynthetic process"/>
    <property type="evidence" value="ECO:0007669"/>
    <property type="project" value="UniProtKB-UniRule"/>
</dbReference>
<dbReference type="NCBIfam" id="NF009847">
    <property type="entry name" value="PRK13318.1-5"/>
    <property type="match status" value="1"/>
</dbReference>
<dbReference type="GO" id="GO:0005524">
    <property type="term" value="F:ATP binding"/>
    <property type="evidence" value="ECO:0007669"/>
    <property type="project" value="UniProtKB-UniRule"/>
</dbReference>
<dbReference type="EMBL" id="VTPS01000002">
    <property type="protein sequence ID" value="TZE83228.1"/>
    <property type="molecule type" value="Genomic_DNA"/>
</dbReference>
<dbReference type="CDD" id="cd24015">
    <property type="entry name" value="ASKHA_NBD_PanK-III"/>
    <property type="match status" value="1"/>
</dbReference>
<evidence type="ECO:0000256" key="4">
    <source>
        <dbReference type="ARBA" id="ARBA00005225"/>
    </source>
</evidence>
<dbReference type="PANTHER" id="PTHR34265:SF1">
    <property type="entry name" value="TYPE III PANTOTHENATE KINASE"/>
    <property type="match status" value="1"/>
</dbReference>
<protein>
    <recommendedName>
        <fullName evidence="15 16">Type III pantothenate kinase</fullName>
        <ecNumber evidence="6 16">2.7.1.33</ecNumber>
    </recommendedName>
    <alternativeName>
        <fullName evidence="16">PanK-III</fullName>
    </alternativeName>
    <alternativeName>
        <fullName evidence="16">Pantothenic acid kinase</fullName>
    </alternativeName>
</protein>
<evidence type="ECO:0000256" key="7">
    <source>
        <dbReference type="ARBA" id="ARBA00022490"/>
    </source>
</evidence>
<evidence type="ECO:0000256" key="9">
    <source>
        <dbReference type="ARBA" id="ARBA00022741"/>
    </source>
</evidence>
<evidence type="ECO:0000256" key="2">
    <source>
        <dbReference type="ARBA" id="ARBA00001958"/>
    </source>
</evidence>
<comment type="function">
    <text evidence="16">Catalyzes the phosphorylation of pantothenate (Pan), the first step in CoA biosynthesis.</text>
</comment>
<proteinExistence type="inferred from homology"/>
<dbReference type="AlphaFoldDB" id="A0A5D8QIW4"/>
<evidence type="ECO:0000256" key="11">
    <source>
        <dbReference type="ARBA" id="ARBA00022840"/>
    </source>
</evidence>
<comment type="caution">
    <text evidence="17">The sequence shown here is derived from an EMBL/GenBank/DDBJ whole genome shotgun (WGS) entry which is preliminary data.</text>
</comment>
<comment type="cofactor">
    <cofactor evidence="16">
        <name>NH4(+)</name>
        <dbReference type="ChEBI" id="CHEBI:28938"/>
    </cofactor>
    <cofactor evidence="16">
        <name>K(+)</name>
        <dbReference type="ChEBI" id="CHEBI:29103"/>
    </cofactor>
    <text evidence="16">A monovalent cation. Ammonium or potassium.</text>
</comment>
<gene>
    <name evidence="16" type="primary">coaX</name>
    <name evidence="17" type="ORF">FWJ32_02005</name>
</gene>
<dbReference type="NCBIfam" id="NF009848">
    <property type="entry name" value="PRK13318.1-6"/>
    <property type="match status" value="1"/>
</dbReference>
<evidence type="ECO:0000256" key="10">
    <source>
        <dbReference type="ARBA" id="ARBA00022777"/>
    </source>
</evidence>
<sequence length="261" mass="28570">MLLAFDVGNTNIVMGVFDKDKLLHSWRFSTDRDKSSDEYGLLAREMLGWSNIAINQIDSVIISSVVPPVNHALFSMCIKYIRVQPIFIGPGIKTGLNIKYDNPKEVGADRIVNAVAAYEIYGGPVIIIDFGTATTFCAVSESAEYLGGAIAPGVVISADALFQRTAKLPKIELEKPDRVIARNTVAGMQAGIIYGYVGLVDYMVKRMKKELGKDAFVVATGGLARLISDESEEIDEVNSLLTMEGLRLIFEKNKDMVVNVK</sequence>
<dbReference type="UniPathway" id="UPA00241">
    <property type="reaction ID" value="UER00352"/>
</dbReference>
<feature type="binding site" evidence="16">
    <location>
        <position position="184"/>
    </location>
    <ligand>
        <name>substrate</name>
    </ligand>
</feature>
<evidence type="ECO:0000256" key="8">
    <source>
        <dbReference type="ARBA" id="ARBA00022679"/>
    </source>
</evidence>
<dbReference type="NCBIfam" id="TIGR00671">
    <property type="entry name" value="baf"/>
    <property type="match status" value="1"/>
</dbReference>
<keyword evidence="8 16" id="KW-0808">Transferase</keyword>
<organism evidence="17 18">
    <name type="scientific">Calorimonas adulescens</name>
    <dbReference type="NCBI Taxonomy" id="2606906"/>
    <lineage>
        <taxon>Bacteria</taxon>
        <taxon>Bacillati</taxon>
        <taxon>Bacillota</taxon>
        <taxon>Clostridia</taxon>
        <taxon>Thermoanaerobacterales</taxon>
        <taxon>Thermoanaerobacteraceae</taxon>
        <taxon>Calorimonas</taxon>
    </lineage>
</organism>